<feature type="region of interest" description="Disordered" evidence="1">
    <location>
        <begin position="178"/>
        <end position="201"/>
    </location>
</feature>
<dbReference type="AlphaFoldDB" id="A0A9P8VX58"/>
<feature type="compositionally biased region" description="Polar residues" evidence="1">
    <location>
        <begin position="180"/>
        <end position="190"/>
    </location>
</feature>
<feature type="region of interest" description="Disordered" evidence="1">
    <location>
        <begin position="33"/>
        <end position="96"/>
    </location>
</feature>
<gene>
    <name evidence="2" type="ORF">B0T10DRAFT_134261</name>
</gene>
<evidence type="ECO:0000313" key="2">
    <source>
        <dbReference type="EMBL" id="KAH6884102.1"/>
    </source>
</evidence>
<sequence>MGTRDSRDNAKPPFNTTFTQKACFASILPTEYPRLPAPPSPTVSRIPRFGPVQKGKKQPTPGDGQRATLPTPVSRADPRLEKNIPRNPWKPASPSINLPMPVKIPMAHALPKPTHAQVHHTLSAHMVRRLHQWRSLPHLPCHMPASTGQHGAGVAGPAGATGSRRRLVVSSRPKIVVSSYRPNTTPSSAAPASRPGCHTTRKRFIGRSRAHLRELQP</sequence>
<accession>A0A9P8VX58</accession>
<keyword evidence="3" id="KW-1185">Reference proteome</keyword>
<feature type="region of interest" description="Disordered" evidence="1">
    <location>
        <begin position="148"/>
        <end position="167"/>
    </location>
</feature>
<name>A0A9P8VX58_9HYPO</name>
<evidence type="ECO:0000256" key="1">
    <source>
        <dbReference type="SAM" id="MobiDB-lite"/>
    </source>
</evidence>
<reference evidence="2 3" key="1">
    <citation type="journal article" date="2021" name="Nat. Commun.">
        <title>Genetic determinants of endophytism in the Arabidopsis root mycobiome.</title>
        <authorList>
            <person name="Mesny F."/>
            <person name="Miyauchi S."/>
            <person name="Thiergart T."/>
            <person name="Pickel B."/>
            <person name="Atanasova L."/>
            <person name="Karlsson M."/>
            <person name="Huettel B."/>
            <person name="Barry K.W."/>
            <person name="Haridas S."/>
            <person name="Chen C."/>
            <person name="Bauer D."/>
            <person name="Andreopoulos W."/>
            <person name="Pangilinan J."/>
            <person name="LaButti K."/>
            <person name="Riley R."/>
            <person name="Lipzen A."/>
            <person name="Clum A."/>
            <person name="Drula E."/>
            <person name="Henrissat B."/>
            <person name="Kohler A."/>
            <person name="Grigoriev I.V."/>
            <person name="Martin F.M."/>
            <person name="Hacquard S."/>
        </authorList>
    </citation>
    <scope>NUCLEOTIDE SEQUENCE [LARGE SCALE GENOMIC DNA]</scope>
    <source>
        <strain evidence="2 3">MPI-CAGE-CH-0241</strain>
    </source>
</reference>
<comment type="caution">
    <text evidence="2">The sequence shown here is derived from an EMBL/GenBank/DDBJ whole genome shotgun (WGS) entry which is preliminary data.</text>
</comment>
<evidence type="ECO:0000313" key="3">
    <source>
        <dbReference type="Proteomes" id="UP000777438"/>
    </source>
</evidence>
<organism evidence="2 3">
    <name type="scientific">Thelonectria olida</name>
    <dbReference type="NCBI Taxonomy" id="1576542"/>
    <lineage>
        <taxon>Eukaryota</taxon>
        <taxon>Fungi</taxon>
        <taxon>Dikarya</taxon>
        <taxon>Ascomycota</taxon>
        <taxon>Pezizomycotina</taxon>
        <taxon>Sordariomycetes</taxon>
        <taxon>Hypocreomycetidae</taxon>
        <taxon>Hypocreales</taxon>
        <taxon>Nectriaceae</taxon>
        <taxon>Thelonectria</taxon>
    </lineage>
</organism>
<protein>
    <submittedName>
        <fullName evidence="2">Uncharacterized protein</fullName>
    </submittedName>
</protein>
<proteinExistence type="predicted"/>
<dbReference type="Proteomes" id="UP000777438">
    <property type="component" value="Unassembled WGS sequence"/>
</dbReference>
<dbReference type="EMBL" id="JAGPYM010000021">
    <property type="protein sequence ID" value="KAH6884102.1"/>
    <property type="molecule type" value="Genomic_DNA"/>
</dbReference>